<gene>
    <name evidence="3" type="ORF">A3C72_03390</name>
</gene>
<feature type="transmembrane region" description="Helical" evidence="1">
    <location>
        <begin position="6"/>
        <end position="25"/>
    </location>
</feature>
<dbReference type="AlphaFoldDB" id="A0A1G2MFG1"/>
<keyword evidence="1" id="KW-1133">Transmembrane helix</keyword>
<keyword evidence="1" id="KW-0812">Transmembrane</keyword>
<comment type="caution">
    <text evidence="3">The sequence shown here is derived from an EMBL/GenBank/DDBJ whole genome shotgun (WGS) entry which is preliminary data.</text>
</comment>
<feature type="transmembrane region" description="Helical" evidence="1">
    <location>
        <begin position="187"/>
        <end position="207"/>
    </location>
</feature>
<feature type="transmembrane region" description="Helical" evidence="1">
    <location>
        <begin position="45"/>
        <end position="64"/>
    </location>
</feature>
<feature type="transmembrane region" description="Helical" evidence="1">
    <location>
        <begin position="133"/>
        <end position="152"/>
    </location>
</feature>
<dbReference type="STRING" id="1802306.A3C72_03390"/>
<feature type="transmembrane region" description="Helical" evidence="1">
    <location>
        <begin position="159"/>
        <end position="181"/>
    </location>
</feature>
<evidence type="ECO:0000313" key="4">
    <source>
        <dbReference type="Proteomes" id="UP000177130"/>
    </source>
</evidence>
<evidence type="ECO:0000313" key="3">
    <source>
        <dbReference type="EMBL" id="OHA22444.1"/>
    </source>
</evidence>
<proteinExistence type="predicted"/>
<feature type="transmembrane region" description="Helical" evidence="1">
    <location>
        <begin position="70"/>
        <end position="89"/>
    </location>
</feature>
<dbReference type="Pfam" id="PF09335">
    <property type="entry name" value="VTT_dom"/>
    <property type="match status" value="1"/>
</dbReference>
<organism evidence="3 4">
    <name type="scientific">Candidatus Taylorbacteria bacterium RIFCSPHIGHO2_02_FULL_43_32b</name>
    <dbReference type="NCBI Taxonomy" id="1802306"/>
    <lineage>
        <taxon>Bacteria</taxon>
        <taxon>Candidatus Tayloriibacteriota</taxon>
    </lineage>
</organism>
<evidence type="ECO:0000256" key="1">
    <source>
        <dbReference type="SAM" id="Phobius"/>
    </source>
</evidence>
<dbReference type="InterPro" id="IPR032816">
    <property type="entry name" value="VTT_dom"/>
</dbReference>
<accession>A0A1G2MFG1</accession>
<keyword evidence="1" id="KW-0472">Membrane</keyword>
<name>A0A1G2MFG1_9BACT</name>
<sequence length="210" mass="23896">MKKYNHILIIAAVLIILFFYGGTFLQNIFLDYGEKFKNFEEGHPVFQLFIFVALAAMSVVFGPFTSAPIVPFGVVVWGMWGAFALLMAGWLIGNSIAYLIGYYLGFPLVKRLVSEKKLNEWMNFISGKVDSKFVFLFRLAAPAEVGYVFGILKYSFLKYFVIVFLAEIPFGLILLCGGQAFIENNWFLLWLMVGLTALIIFLSSLFLKRR</sequence>
<reference evidence="3 4" key="1">
    <citation type="journal article" date="2016" name="Nat. Commun.">
        <title>Thousands of microbial genomes shed light on interconnected biogeochemical processes in an aquifer system.</title>
        <authorList>
            <person name="Anantharaman K."/>
            <person name="Brown C.T."/>
            <person name="Hug L.A."/>
            <person name="Sharon I."/>
            <person name="Castelle C.J."/>
            <person name="Probst A.J."/>
            <person name="Thomas B.C."/>
            <person name="Singh A."/>
            <person name="Wilkins M.J."/>
            <person name="Karaoz U."/>
            <person name="Brodie E.L."/>
            <person name="Williams K.H."/>
            <person name="Hubbard S.S."/>
            <person name="Banfield J.F."/>
        </authorList>
    </citation>
    <scope>NUCLEOTIDE SEQUENCE [LARGE SCALE GENOMIC DNA]</scope>
</reference>
<protein>
    <recommendedName>
        <fullName evidence="2">VTT domain-containing protein</fullName>
    </recommendedName>
</protein>
<dbReference type="EMBL" id="MHRK01000053">
    <property type="protein sequence ID" value="OHA22444.1"/>
    <property type="molecule type" value="Genomic_DNA"/>
</dbReference>
<evidence type="ECO:0000259" key="2">
    <source>
        <dbReference type="Pfam" id="PF09335"/>
    </source>
</evidence>
<feature type="domain" description="VTT" evidence="2">
    <location>
        <begin position="68"/>
        <end position="178"/>
    </location>
</feature>
<dbReference type="Proteomes" id="UP000177130">
    <property type="component" value="Unassembled WGS sequence"/>
</dbReference>